<feature type="domain" description="GGDEF" evidence="5">
    <location>
        <begin position="393"/>
        <end position="525"/>
    </location>
</feature>
<feature type="region of interest" description="Disordered" evidence="1">
    <location>
        <begin position="38"/>
        <end position="71"/>
    </location>
</feature>
<dbReference type="InterPro" id="IPR003018">
    <property type="entry name" value="GAF"/>
</dbReference>
<dbReference type="InterPro" id="IPR029016">
    <property type="entry name" value="GAF-like_dom_sf"/>
</dbReference>
<dbReference type="EMBL" id="MDEE01000011">
    <property type="protein sequence ID" value="PPU56409.1"/>
    <property type="molecule type" value="Genomic_DNA"/>
</dbReference>
<dbReference type="InterPro" id="IPR035919">
    <property type="entry name" value="EAL_sf"/>
</dbReference>
<reference evidence="6 8" key="1">
    <citation type="submission" date="2016-08" db="EMBL/GenBank/DDBJ databases">
        <authorList>
            <person name="Seilhamer J.J."/>
        </authorList>
    </citation>
    <scope>NUCLEOTIDE SEQUENCE [LARGE SCALE GENOMIC DNA]</scope>
    <source>
        <strain evidence="6 8">CFBP7245</strain>
    </source>
</reference>
<feature type="domain" description="PAC" evidence="3">
    <location>
        <begin position="147"/>
        <end position="199"/>
    </location>
</feature>
<evidence type="ECO:0000313" key="8">
    <source>
        <dbReference type="Proteomes" id="UP000238908"/>
    </source>
</evidence>
<dbReference type="SUPFAM" id="SSF55785">
    <property type="entry name" value="PYP-like sensor domain (PAS domain)"/>
    <property type="match status" value="1"/>
</dbReference>
<evidence type="ECO:0000313" key="9">
    <source>
        <dbReference type="Proteomes" id="UP001304534"/>
    </source>
</evidence>
<dbReference type="PIRSF" id="PIRSF005925">
    <property type="entry name" value="Dos"/>
    <property type="match status" value="1"/>
</dbReference>
<dbReference type="Proteomes" id="UP001304534">
    <property type="component" value="Chromosome"/>
</dbReference>
<feature type="region of interest" description="Disordered" evidence="1">
    <location>
        <begin position="1"/>
        <end position="21"/>
    </location>
</feature>
<evidence type="ECO:0000313" key="7">
    <source>
        <dbReference type="EMBL" id="WOB28358.1"/>
    </source>
</evidence>
<dbReference type="Pfam" id="PF13426">
    <property type="entry name" value="PAS_9"/>
    <property type="match status" value="1"/>
</dbReference>
<protein>
    <submittedName>
        <fullName evidence="6">Bifunctional diguanylate cyclase/phosphodiesterase</fullName>
    </submittedName>
    <submittedName>
        <fullName evidence="7">EAL domain-containing protein</fullName>
    </submittedName>
</protein>
<dbReference type="SMART" id="SM00086">
    <property type="entry name" value="PAC"/>
    <property type="match status" value="1"/>
</dbReference>
<gene>
    <name evidence="7" type="ORF">NYR99_10890</name>
    <name evidence="6" type="ORF">XdyCFBP7245_09700</name>
</gene>
<dbReference type="CDD" id="cd01948">
    <property type="entry name" value="EAL"/>
    <property type="match status" value="1"/>
</dbReference>
<dbReference type="NCBIfam" id="TIGR00229">
    <property type="entry name" value="sensory_box"/>
    <property type="match status" value="1"/>
</dbReference>
<name>A0A2S7C4B2_9XANT</name>
<dbReference type="SUPFAM" id="SSF141868">
    <property type="entry name" value="EAL domain-like"/>
    <property type="match status" value="1"/>
</dbReference>
<keyword evidence="9" id="KW-1185">Reference proteome</keyword>
<dbReference type="InterPro" id="IPR000014">
    <property type="entry name" value="PAS"/>
</dbReference>
<dbReference type="Pfam" id="PF13185">
    <property type="entry name" value="GAF_2"/>
    <property type="match status" value="1"/>
</dbReference>
<dbReference type="PANTHER" id="PTHR44757">
    <property type="entry name" value="DIGUANYLATE CYCLASE DGCP"/>
    <property type="match status" value="1"/>
</dbReference>
<dbReference type="AlphaFoldDB" id="A0A2S7C4B2"/>
<dbReference type="SMART" id="SM00091">
    <property type="entry name" value="PAS"/>
    <property type="match status" value="1"/>
</dbReference>
<dbReference type="SUPFAM" id="SSF55073">
    <property type="entry name" value="Nucleotide cyclase"/>
    <property type="match status" value="1"/>
</dbReference>
<reference evidence="7 9" key="2">
    <citation type="submission" date="2022-08" db="EMBL/GenBank/DDBJ databases">
        <title>Whole genome sequencing-based tracing of a 2022 introduction and outbreak of Xanthomonas hortorum pv. pelargonii.</title>
        <authorList>
            <person name="Iruegas-Bocardo F."/>
            <person name="Weisberg A.K."/>
            <person name="Riutta E.R."/>
            <person name="Kilday K."/>
            <person name="Bonkowski J.C."/>
            <person name="Creswell T."/>
            <person name="Daughtrey M.L."/>
            <person name="Rane K."/>
            <person name="Grunwald N.J."/>
            <person name="Chang J.H."/>
            <person name="Putnam M.L."/>
        </authorList>
    </citation>
    <scope>NUCLEOTIDE SEQUENCE [LARGE SCALE GENOMIC DNA]</scope>
    <source>
        <strain evidence="7 9">22-325</strain>
    </source>
</reference>
<dbReference type="EMBL" id="CP103840">
    <property type="protein sequence ID" value="WOB28358.1"/>
    <property type="molecule type" value="Genomic_DNA"/>
</dbReference>
<dbReference type="InterPro" id="IPR052155">
    <property type="entry name" value="Biofilm_reg_signaling"/>
</dbReference>
<accession>A0A2S7C4B2</accession>
<dbReference type="SMART" id="SM00052">
    <property type="entry name" value="EAL"/>
    <property type="match status" value="1"/>
</dbReference>
<dbReference type="Pfam" id="PF00990">
    <property type="entry name" value="GGDEF"/>
    <property type="match status" value="1"/>
</dbReference>
<dbReference type="PROSITE" id="PS50887">
    <property type="entry name" value="GGDEF"/>
    <property type="match status" value="1"/>
</dbReference>
<evidence type="ECO:0000259" key="5">
    <source>
        <dbReference type="PROSITE" id="PS50887"/>
    </source>
</evidence>
<dbReference type="GeneID" id="95584385"/>
<dbReference type="PROSITE" id="PS50112">
    <property type="entry name" value="PAS"/>
    <property type="match status" value="1"/>
</dbReference>
<dbReference type="RefSeq" id="WP_104615489.1">
    <property type="nucleotide sequence ID" value="NZ_CP103837.1"/>
</dbReference>
<dbReference type="InterPro" id="IPR029787">
    <property type="entry name" value="Nucleotide_cyclase"/>
</dbReference>
<dbReference type="Gene3D" id="3.30.450.20">
    <property type="entry name" value="PAS domain"/>
    <property type="match status" value="1"/>
</dbReference>
<evidence type="ECO:0000259" key="4">
    <source>
        <dbReference type="PROSITE" id="PS50883"/>
    </source>
</evidence>
<sequence>MRAPPPHPTDLPPHAGAPDTVASTATDAWATAELVGDTSSVGPFDQARTAGQIRPAPLTAGMAKPGEAPDERRSRLLAEALDGSSSAILICDLQSRLLYANDGFQRMFGYTEAEVVGQRPSDVLTRAQSDQGQIARIRDRADALQQTRADLLVYRKDGSPLWISLNFNPIYDAGHNPSHYVAVLTDITDTKMHEVLQHRVLEALVQERPLIEVMTLICTEVERIAPEVLATVMSADPQGCLHSLAAPSLPPEYADAVNGLKIGPSAGACGTAAWRGRAVMVEDIATDPLFTGYRDLLIPMGLRACWSTPIRANSSRVLGTFALYYRKPQRADAWHVRLTELCQQLCTLALEREQIRQRVHQLAFYDALTGLPNRIMFSARAEQALTQAEYAAEPVTLMFINIDRFKLINDSQGHSAGDGLLRDIALRIGDQLAATAMLARVAGDEFALALPQCSAEQASAAAERLLGTIAGPLSVGHMTVHPSASIGVAMFPEDGRDINILLRHADLAMNRAKKEGGGRFRFFSSDMNRMAQERVALEAELRQAIGRDQLQLHYQPQLHSAAPHALYGVEALLRWNHPQLGAISPARFLPVAEEQGMMPQLNAWVLRRACEQVADWRLRGVPVTRVSVNLSASGFESPRMLPDLLRLIADTGVQASDLTLELTESVMLSGQPGVLENLHAIREAGISLSLDDFGTGYSSLSHLHRLPIDELKLDMSFVRDIEHSEDARALTTSVLRIGEHLRKHVVAEGVENEAQRLFLADLGCEVLQGYLFSRPLPAPALEAWLSAQP</sequence>
<evidence type="ECO:0000313" key="6">
    <source>
        <dbReference type="EMBL" id="PPU56409.1"/>
    </source>
</evidence>
<dbReference type="InterPro" id="IPR043128">
    <property type="entry name" value="Rev_trsase/Diguanyl_cyclase"/>
</dbReference>
<dbReference type="CDD" id="cd00130">
    <property type="entry name" value="PAS"/>
    <property type="match status" value="1"/>
</dbReference>
<dbReference type="Pfam" id="PF00563">
    <property type="entry name" value="EAL"/>
    <property type="match status" value="1"/>
</dbReference>
<proteinExistence type="predicted"/>
<dbReference type="SMART" id="SM00065">
    <property type="entry name" value="GAF"/>
    <property type="match status" value="1"/>
</dbReference>
<evidence type="ECO:0000259" key="3">
    <source>
        <dbReference type="PROSITE" id="PS50113"/>
    </source>
</evidence>
<dbReference type="PROSITE" id="PS50113">
    <property type="entry name" value="PAC"/>
    <property type="match status" value="1"/>
</dbReference>
<dbReference type="CDD" id="cd01949">
    <property type="entry name" value="GGDEF"/>
    <property type="match status" value="1"/>
</dbReference>
<dbReference type="NCBIfam" id="TIGR00254">
    <property type="entry name" value="GGDEF"/>
    <property type="match status" value="1"/>
</dbReference>
<feature type="compositionally biased region" description="Pro residues" evidence="1">
    <location>
        <begin position="1"/>
        <end position="11"/>
    </location>
</feature>
<dbReference type="InterPro" id="IPR000700">
    <property type="entry name" value="PAS-assoc_C"/>
</dbReference>
<dbReference type="InterPro" id="IPR012226">
    <property type="entry name" value="Diguanyl_cyclase/Pdiesterase"/>
</dbReference>
<dbReference type="Gene3D" id="3.30.70.270">
    <property type="match status" value="1"/>
</dbReference>
<dbReference type="InterPro" id="IPR000160">
    <property type="entry name" value="GGDEF_dom"/>
</dbReference>
<dbReference type="PANTHER" id="PTHR44757:SF2">
    <property type="entry name" value="BIOFILM ARCHITECTURE MAINTENANCE PROTEIN MBAA"/>
    <property type="match status" value="1"/>
</dbReference>
<dbReference type="Gene3D" id="3.20.20.450">
    <property type="entry name" value="EAL domain"/>
    <property type="match status" value="1"/>
</dbReference>
<dbReference type="InterPro" id="IPR001633">
    <property type="entry name" value="EAL_dom"/>
</dbReference>
<dbReference type="SUPFAM" id="SSF55781">
    <property type="entry name" value="GAF domain-like"/>
    <property type="match status" value="1"/>
</dbReference>
<dbReference type="InterPro" id="IPR001610">
    <property type="entry name" value="PAC"/>
</dbReference>
<dbReference type="SMART" id="SM00267">
    <property type="entry name" value="GGDEF"/>
    <property type="match status" value="1"/>
</dbReference>
<dbReference type="PROSITE" id="PS50883">
    <property type="entry name" value="EAL"/>
    <property type="match status" value="1"/>
</dbReference>
<evidence type="ECO:0000256" key="1">
    <source>
        <dbReference type="SAM" id="MobiDB-lite"/>
    </source>
</evidence>
<dbReference type="Proteomes" id="UP000238908">
    <property type="component" value="Unassembled WGS sequence"/>
</dbReference>
<organism evidence="6 8">
    <name type="scientific">Xanthomonas dyei</name>
    <dbReference type="NCBI Taxonomy" id="743699"/>
    <lineage>
        <taxon>Bacteria</taxon>
        <taxon>Pseudomonadati</taxon>
        <taxon>Pseudomonadota</taxon>
        <taxon>Gammaproteobacteria</taxon>
        <taxon>Lysobacterales</taxon>
        <taxon>Lysobacteraceae</taxon>
        <taxon>Xanthomonas</taxon>
    </lineage>
</organism>
<evidence type="ECO:0000259" key="2">
    <source>
        <dbReference type="PROSITE" id="PS50112"/>
    </source>
</evidence>
<dbReference type="Gene3D" id="3.30.450.40">
    <property type="match status" value="1"/>
</dbReference>
<feature type="domain" description="EAL" evidence="4">
    <location>
        <begin position="534"/>
        <end position="789"/>
    </location>
</feature>
<feature type="domain" description="PAS" evidence="2">
    <location>
        <begin position="73"/>
        <end position="118"/>
    </location>
</feature>
<dbReference type="InterPro" id="IPR035965">
    <property type="entry name" value="PAS-like_dom_sf"/>
</dbReference>